<protein>
    <submittedName>
        <fullName evidence="3">Uncharacterized protein LOC110981077</fullName>
    </submittedName>
</protein>
<dbReference type="Proteomes" id="UP000694845">
    <property type="component" value="Unplaced"/>
</dbReference>
<dbReference type="KEGG" id="aplc:110981077"/>
<keyword evidence="2" id="KW-1185">Reference proteome</keyword>
<dbReference type="AlphaFoldDB" id="A0A8B7YL58"/>
<dbReference type="RefSeq" id="XP_022093993.1">
    <property type="nucleotide sequence ID" value="XM_022238301.1"/>
</dbReference>
<sequence>MADIRRIRRRCPDCAIGQVIQSSPTEPGRARVGLVPNKSTPPARINQVAPRGRGPPDCSAAPRLPGRGAGVLRLSALARHPASAPSGPPTVPRPLRPGRGPPLPLLPRRAGGRWNAARRPGAPASSRLDPGGGAQTSQEAELPPSGPARGPLPASPANSEPAVGLRPKRPQRGGRTARNVHEAGPTPAREP</sequence>
<feature type="compositionally biased region" description="Low complexity" evidence="1">
    <location>
        <begin position="106"/>
        <end position="127"/>
    </location>
</feature>
<reference evidence="3" key="1">
    <citation type="submission" date="2025-08" db="UniProtKB">
        <authorList>
            <consortium name="RefSeq"/>
        </authorList>
    </citation>
    <scope>IDENTIFICATION</scope>
</reference>
<evidence type="ECO:0000313" key="2">
    <source>
        <dbReference type="Proteomes" id="UP000694845"/>
    </source>
</evidence>
<proteinExistence type="predicted"/>
<gene>
    <name evidence="3" type="primary">LOC110981077</name>
</gene>
<name>A0A8B7YL58_ACAPL</name>
<feature type="compositionally biased region" description="Pro residues" evidence="1">
    <location>
        <begin position="86"/>
        <end position="105"/>
    </location>
</feature>
<accession>A0A8B7YL58</accession>
<organism evidence="2 3">
    <name type="scientific">Acanthaster planci</name>
    <name type="common">Crown-of-thorns starfish</name>
    <dbReference type="NCBI Taxonomy" id="133434"/>
    <lineage>
        <taxon>Eukaryota</taxon>
        <taxon>Metazoa</taxon>
        <taxon>Echinodermata</taxon>
        <taxon>Eleutherozoa</taxon>
        <taxon>Asterozoa</taxon>
        <taxon>Asteroidea</taxon>
        <taxon>Valvatacea</taxon>
        <taxon>Valvatida</taxon>
        <taxon>Acanthasteridae</taxon>
        <taxon>Acanthaster</taxon>
    </lineage>
</organism>
<evidence type="ECO:0000313" key="3">
    <source>
        <dbReference type="RefSeq" id="XP_022093993.1"/>
    </source>
</evidence>
<feature type="region of interest" description="Disordered" evidence="1">
    <location>
        <begin position="18"/>
        <end position="191"/>
    </location>
</feature>
<evidence type="ECO:0000256" key="1">
    <source>
        <dbReference type="SAM" id="MobiDB-lite"/>
    </source>
</evidence>
<dbReference type="GeneID" id="110981077"/>